<dbReference type="EMBL" id="JAHRHJ020000011">
    <property type="protein sequence ID" value="KAH9294629.1"/>
    <property type="molecule type" value="Genomic_DNA"/>
</dbReference>
<proteinExistence type="predicted"/>
<comment type="caution">
    <text evidence="1">The sequence shown here is derived from an EMBL/GenBank/DDBJ whole genome shotgun (WGS) entry which is preliminary data.</text>
</comment>
<name>A0AA38CCL6_TAXCH</name>
<protein>
    <submittedName>
        <fullName evidence="1">Uncharacterized protein</fullName>
    </submittedName>
</protein>
<reference evidence="1 2" key="1">
    <citation type="journal article" date="2021" name="Nat. Plants">
        <title>The Taxus genome provides insights into paclitaxel biosynthesis.</title>
        <authorList>
            <person name="Xiong X."/>
            <person name="Gou J."/>
            <person name="Liao Q."/>
            <person name="Li Y."/>
            <person name="Zhou Q."/>
            <person name="Bi G."/>
            <person name="Li C."/>
            <person name="Du R."/>
            <person name="Wang X."/>
            <person name="Sun T."/>
            <person name="Guo L."/>
            <person name="Liang H."/>
            <person name="Lu P."/>
            <person name="Wu Y."/>
            <person name="Zhang Z."/>
            <person name="Ro D.K."/>
            <person name="Shang Y."/>
            <person name="Huang S."/>
            <person name="Yan J."/>
        </authorList>
    </citation>
    <scope>NUCLEOTIDE SEQUENCE [LARGE SCALE GENOMIC DNA]</scope>
    <source>
        <strain evidence="1">Ta-2019</strain>
    </source>
</reference>
<keyword evidence="2" id="KW-1185">Reference proteome</keyword>
<accession>A0AA38CCL6</accession>
<organism evidence="1 2">
    <name type="scientific">Taxus chinensis</name>
    <name type="common">Chinese yew</name>
    <name type="synonym">Taxus wallichiana var. chinensis</name>
    <dbReference type="NCBI Taxonomy" id="29808"/>
    <lineage>
        <taxon>Eukaryota</taxon>
        <taxon>Viridiplantae</taxon>
        <taxon>Streptophyta</taxon>
        <taxon>Embryophyta</taxon>
        <taxon>Tracheophyta</taxon>
        <taxon>Spermatophyta</taxon>
        <taxon>Pinopsida</taxon>
        <taxon>Pinidae</taxon>
        <taxon>Conifers II</taxon>
        <taxon>Cupressales</taxon>
        <taxon>Taxaceae</taxon>
        <taxon>Taxus</taxon>
    </lineage>
</organism>
<evidence type="ECO:0000313" key="1">
    <source>
        <dbReference type="EMBL" id="KAH9294629.1"/>
    </source>
</evidence>
<evidence type="ECO:0000313" key="2">
    <source>
        <dbReference type="Proteomes" id="UP000824469"/>
    </source>
</evidence>
<sequence>DVEVELMDWKRDGLPMEVVVEVGVEEACAVEVATILVRGGIGEAIRVMEVDALM</sequence>
<dbReference type="Proteomes" id="UP000824469">
    <property type="component" value="Unassembled WGS sequence"/>
</dbReference>
<dbReference type="AlphaFoldDB" id="A0AA38CCL6"/>
<feature type="non-terminal residue" evidence="1">
    <location>
        <position position="54"/>
    </location>
</feature>
<feature type="non-terminal residue" evidence="1">
    <location>
        <position position="1"/>
    </location>
</feature>
<gene>
    <name evidence="1" type="ORF">KI387_038217</name>
</gene>